<dbReference type="GO" id="GO:0008033">
    <property type="term" value="P:tRNA processing"/>
    <property type="evidence" value="ECO:0007669"/>
    <property type="project" value="UniProtKB-UniRule"/>
</dbReference>
<dbReference type="STRING" id="305900.GV64_10875"/>
<keyword evidence="4 6" id="KW-0949">S-adenosyl-L-methionine</keyword>
<dbReference type="CDD" id="cd02440">
    <property type="entry name" value="AdoMet_MTases"/>
    <property type="match status" value="1"/>
</dbReference>
<dbReference type="InterPro" id="IPR002052">
    <property type="entry name" value="DNA_methylase_N6_adenine_CS"/>
</dbReference>
<dbReference type="GO" id="GO:0000179">
    <property type="term" value="F:rRNA (adenine-N6,N6-)-dimethyltransferase activity"/>
    <property type="evidence" value="ECO:0007669"/>
    <property type="project" value="InterPro"/>
</dbReference>
<keyword evidence="2 6" id="KW-0489">Methyltransferase</keyword>
<proteinExistence type="inferred from homology"/>
<dbReference type="InterPro" id="IPR007848">
    <property type="entry name" value="Small_mtfrase_dom"/>
</dbReference>
<dbReference type="eggNOG" id="COG4123">
    <property type="taxonomic scope" value="Bacteria"/>
</dbReference>
<comment type="caution">
    <text evidence="8">The sequence shown here is derived from an EMBL/GenBank/DDBJ whole genome shotgun (WGS) entry which is preliminary data.</text>
</comment>
<sequence length="246" mass="27523">MVRNRYFAFKQFKIEQGQCAMKVTTDACIFGALFGQSPSLQNSQTVLDIGAGTGLLSLMAAQNSQSSITAIELDEEASKQAEDNFAQSQWADQLHLVNSSIQSFSATSEQRFDCIISNPPFFQQAFKGNDHRRNLARHTDSLSFSDLAKAIGKHLANSGEAWILLPVESTTLFLTAAVQEGLKLIKQVGLRSSSSHNNHRYILVLKHLNDTEESQEVHEQTVTIYDQHPHYTEEIRLLMSPYYLAL</sequence>
<feature type="domain" description="Methyltransferase small" evidence="7">
    <location>
        <begin position="42"/>
        <end position="126"/>
    </location>
</feature>
<evidence type="ECO:0000256" key="3">
    <source>
        <dbReference type="ARBA" id="ARBA00022679"/>
    </source>
</evidence>
<dbReference type="RefSeq" id="WP_020582737.1">
    <property type="nucleotide sequence ID" value="NZ_JOJP01000001.1"/>
</dbReference>
<dbReference type="Proteomes" id="UP000027997">
    <property type="component" value="Unassembled WGS sequence"/>
</dbReference>
<dbReference type="InterPro" id="IPR050210">
    <property type="entry name" value="tRNA_Adenine-N(6)_MTase"/>
</dbReference>
<protein>
    <recommendedName>
        <fullName evidence="6">tRNA1(Val) (adenine(37)-N6)-methyltransferase</fullName>
        <ecNumber evidence="6">2.1.1.223</ecNumber>
    </recommendedName>
    <alternativeName>
        <fullName evidence="6">tRNA m6A37 methyltransferase</fullName>
    </alternativeName>
</protein>
<dbReference type="HAMAP" id="MF_01872">
    <property type="entry name" value="tRNA_methyltr_YfiC"/>
    <property type="match status" value="1"/>
</dbReference>
<dbReference type="PROSITE" id="PS00092">
    <property type="entry name" value="N6_MTASE"/>
    <property type="match status" value="1"/>
</dbReference>
<keyword evidence="1 6" id="KW-0963">Cytoplasm</keyword>
<evidence type="ECO:0000256" key="5">
    <source>
        <dbReference type="ARBA" id="ARBA00022694"/>
    </source>
</evidence>
<evidence type="ECO:0000313" key="9">
    <source>
        <dbReference type="Proteomes" id="UP000027997"/>
    </source>
</evidence>
<dbReference type="PROSITE" id="PS01131">
    <property type="entry name" value="RRNA_A_DIMETH"/>
    <property type="match status" value="1"/>
</dbReference>
<evidence type="ECO:0000259" key="7">
    <source>
        <dbReference type="Pfam" id="PF05175"/>
    </source>
</evidence>
<dbReference type="GO" id="GO:0005737">
    <property type="term" value="C:cytoplasm"/>
    <property type="evidence" value="ECO:0007669"/>
    <property type="project" value="UniProtKB-SubCell"/>
</dbReference>
<organism evidence="8 9">
    <name type="scientific">Endozoicomonas elysicola</name>
    <dbReference type="NCBI Taxonomy" id="305900"/>
    <lineage>
        <taxon>Bacteria</taxon>
        <taxon>Pseudomonadati</taxon>
        <taxon>Pseudomonadota</taxon>
        <taxon>Gammaproteobacteria</taxon>
        <taxon>Oceanospirillales</taxon>
        <taxon>Endozoicomonadaceae</taxon>
        <taxon>Endozoicomonas</taxon>
    </lineage>
</organism>
<comment type="function">
    <text evidence="6">Specifically methylates the adenine in position 37 of tRNA(1)(Val) (anticodon cmo5UAC).</text>
</comment>
<gene>
    <name evidence="8" type="ORF">GV64_10875</name>
</gene>
<evidence type="ECO:0000313" key="8">
    <source>
        <dbReference type="EMBL" id="KEI71179.1"/>
    </source>
</evidence>
<dbReference type="AlphaFoldDB" id="A0A081KAK3"/>
<comment type="similarity">
    <text evidence="6">Belongs to the methyltransferase superfamily. tRNA (adenine-N(6)-)-methyltransferase family.</text>
</comment>
<name>A0A081KAK3_9GAMM</name>
<evidence type="ECO:0000256" key="1">
    <source>
        <dbReference type="ARBA" id="ARBA00022490"/>
    </source>
</evidence>
<dbReference type="PANTHER" id="PTHR47739">
    <property type="entry name" value="TRNA1(VAL) (ADENINE(37)-N6)-METHYLTRANSFERASE"/>
    <property type="match status" value="1"/>
</dbReference>
<dbReference type="InterPro" id="IPR022882">
    <property type="entry name" value="tRNA_adenine-N6_MeTrfase"/>
</dbReference>
<comment type="catalytic activity">
    <reaction evidence="6">
        <text>adenosine(37) in tRNA1(Val) + S-adenosyl-L-methionine = N(6)-methyladenosine(37) in tRNA1(Val) + S-adenosyl-L-homocysteine + H(+)</text>
        <dbReference type="Rhea" id="RHEA:43160"/>
        <dbReference type="Rhea" id="RHEA-COMP:10369"/>
        <dbReference type="Rhea" id="RHEA-COMP:10370"/>
        <dbReference type="ChEBI" id="CHEBI:15378"/>
        <dbReference type="ChEBI" id="CHEBI:57856"/>
        <dbReference type="ChEBI" id="CHEBI:59789"/>
        <dbReference type="ChEBI" id="CHEBI:74411"/>
        <dbReference type="ChEBI" id="CHEBI:74449"/>
        <dbReference type="EC" id="2.1.1.223"/>
    </reaction>
</comment>
<dbReference type="EC" id="2.1.1.223" evidence="6"/>
<evidence type="ECO:0000256" key="4">
    <source>
        <dbReference type="ARBA" id="ARBA00022691"/>
    </source>
</evidence>
<dbReference type="PANTHER" id="PTHR47739:SF1">
    <property type="entry name" value="TRNA1(VAL) (ADENINE(37)-N6)-METHYLTRANSFERASE"/>
    <property type="match status" value="1"/>
</dbReference>
<dbReference type="GO" id="GO:0003676">
    <property type="term" value="F:nucleic acid binding"/>
    <property type="evidence" value="ECO:0007669"/>
    <property type="project" value="InterPro"/>
</dbReference>
<dbReference type="InterPro" id="IPR020596">
    <property type="entry name" value="rRNA_Ade_Mease_Trfase_CS"/>
</dbReference>
<dbReference type="InterPro" id="IPR029063">
    <property type="entry name" value="SAM-dependent_MTases_sf"/>
</dbReference>
<dbReference type="GO" id="GO:0016430">
    <property type="term" value="F:tRNA (adenine-N6)-methyltransferase activity"/>
    <property type="evidence" value="ECO:0007669"/>
    <property type="project" value="UniProtKB-UniRule"/>
</dbReference>
<comment type="subcellular location">
    <subcellularLocation>
        <location evidence="6">Cytoplasm</location>
    </subcellularLocation>
</comment>
<dbReference type="Pfam" id="PF05175">
    <property type="entry name" value="MTS"/>
    <property type="match status" value="1"/>
</dbReference>
<reference evidence="8 9" key="1">
    <citation type="submission" date="2014-06" db="EMBL/GenBank/DDBJ databases">
        <title>Whole Genome Sequences of Three Symbiotic Endozoicomonas Bacteria.</title>
        <authorList>
            <person name="Neave M.J."/>
            <person name="Apprill A."/>
            <person name="Voolstra C.R."/>
        </authorList>
    </citation>
    <scope>NUCLEOTIDE SEQUENCE [LARGE SCALE GENOMIC DNA]</scope>
    <source>
        <strain evidence="8 9">DSM 22380</strain>
    </source>
</reference>
<dbReference type="Gene3D" id="3.40.50.150">
    <property type="entry name" value="Vaccinia Virus protein VP39"/>
    <property type="match status" value="1"/>
</dbReference>
<keyword evidence="9" id="KW-1185">Reference proteome</keyword>
<dbReference type="SUPFAM" id="SSF53335">
    <property type="entry name" value="S-adenosyl-L-methionine-dependent methyltransferases"/>
    <property type="match status" value="1"/>
</dbReference>
<dbReference type="EMBL" id="JOJP01000001">
    <property type="protein sequence ID" value="KEI71179.1"/>
    <property type="molecule type" value="Genomic_DNA"/>
</dbReference>
<keyword evidence="5 6" id="KW-0819">tRNA processing</keyword>
<evidence type="ECO:0000256" key="6">
    <source>
        <dbReference type="HAMAP-Rule" id="MF_01872"/>
    </source>
</evidence>
<keyword evidence="3 6" id="KW-0808">Transferase</keyword>
<accession>A0A081KAK3</accession>
<evidence type="ECO:0000256" key="2">
    <source>
        <dbReference type="ARBA" id="ARBA00022603"/>
    </source>
</evidence>